<dbReference type="Proteomes" id="UP000037288">
    <property type="component" value="Unassembled WGS sequence"/>
</dbReference>
<proteinExistence type="predicted"/>
<name>A0A0K9XLT8_9ACTN</name>
<dbReference type="AlphaFoldDB" id="A0A0K9XLT8"/>
<dbReference type="RefSeq" id="WP_049715064.1">
    <property type="nucleotide sequence ID" value="NZ_LFXA01000002.1"/>
</dbReference>
<protein>
    <submittedName>
        <fullName evidence="3">Transcriptional regulator</fullName>
    </submittedName>
</protein>
<evidence type="ECO:0000259" key="2">
    <source>
        <dbReference type="Pfam" id="PF03551"/>
    </source>
</evidence>
<feature type="compositionally biased region" description="Low complexity" evidence="1">
    <location>
        <begin position="104"/>
        <end position="126"/>
    </location>
</feature>
<evidence type="ECO:0000256" key="1">
    <source>
        <dbReference type="SAM" id="MobiDB-lite"/>
    </source>
</evidence>
<reference evidence="4" key="1">
    <citation type="submission" date="2015-07" db="EMBL/GenBank/DDBJ databases">
        <title>Draft genome sequence of Streptomyces sp. CMAA 1322, a bacterium isolated from Caatinga biome, from dry forest semiarid of Brazil.</title>
        <authorList>
            <person name="Santos S.N."/>
            <person name="Gacesa R."/>
            <person name="Taketani R.G."/>
            <person name="Long P.F."/>
            <person name="Melo I.S."/>
        </authorList>
    </citation>
    <scope>NUCLEOTIDE SEQUENCE [LARGE SCALE GENOMIC DNA]</scope>
    <source>
        <strain evidence="4">CMAA 1322</strain>
    </source>
</reference>
<dbReference type="Pfam" id="PF03551">
    <property type="entry name" value="PadR"/>
    <property type="match status" value="1"/>
</dbReference>
<feature type="region of interest" description="Disordered" evidence="1">
    <location>
        <begin position="97"/>
        <end position="126"/>
    </location>
</feature>
<dbReference type="InterPro" id="IPR036388">
    <property type="entry name" value="WH-like_DNA-bd_sf"/>
</dbReference>
<dbReference type="STRING" id="1678637.AC230_05785"/>
<comment type="caution">
    <text evidence="3">The sequence shown here is derived from an EMBL/GenBank/DDBJ whole genome shotgun (WGS) entry which is preliminary data.</text>
</comment>
<dbReference type="OrthoDB" id="122286at2"/>
<evidence type="ECO:0000313" key="3">
    <source>
        <dbReference type="EMBL" id="KNB54290.1"/>
    </source>
</evidence>
<gene>
    <name evidence="3" type="ORF">AC230_05785</name>
</gene>
<dbReference type="PANTHER" id="PTHR33169">
    <property type="entry name" value="PADR-FAMILY TRANSCRIPTIONAL REGULATOR"/>
    <property type="match status" value="1"/>
</dbReference>
<organism evidence="3 4">
    <name type="scientific">Streptomyces caatingaensis</name>
    <dbReference type="NCBI Taxonomy" id="1678637"/>
    <lineage>
        <taxon>Bacteria</taxon>
        <taxon>Bacillati</taxon>
        <taxon>Actinomycetota</taxon>
        <taxon>Actinomycetes</taxon>
        <taxon>Kitasatosporales</taxon>
        <taxon>Streptomycetaceae</taxon>
        <taxon>Streptomyces</taxon>
    </lineage>
</organism>
<dbReference type="EMBL" id="LFXA01000002">
    <property type="protein sequence ID" value="KNB54290.1"/>
    <property type="molecule type" value="Genomic_DNA"/>
</dbReference>
<keyword evidence="4" id="KW-1185">Reference proteome</keyword>
<dbReference type="SUPFAM" id="SSF46785">
    <property type="entry name" value="Winged helix' DNA-binding domain"/>
    <property type="match status" value="1"/>
</dbReference>
<feature type="domain" description="Transcription regulator PadR N-terminal" evidence="2">
    <location>
        <begin position="13"/>
        <end position="86"/>
    </location>
</feature>
<dbReference type="PANTHER" id="PTHR33169:SF13">
    <property type="entry name" value="PADR-FAMILY TRANSCRIPTIONAL REGULATOR"/>
    <property type="match status" value="1"/>
</dbReference>
<evidence type="ECO:0000313" key="4">
    <source>
        <dbReference type="Proteomes" id="UP000037288"/>
    </source>
</evidence>
<accession>A0A0K9XLT8</accession>
<dbReference type="PATRIC" id="fig|1678637.3.peg.1253"/>
<sequence length="126" mass="13593">MTVRPIQEPTLLLLTALADRPRHGYAIAREVSAMSGGRVRLRTGTLYAALDRLVREGLIEVHREEVVDGRARRSYALTGDGRVRLAAEAERLTATAEEARRRLGAAPSRGRLPGPFGGPAPRGATA</sequence>
<dbReference type="InterPro" id="IPR052509">
    <property type="entry name" value="Metal_resp_DNA-bind_regulator"/>
</dbReference>
<dbReference type="InterPro" id="IPR005149">
    <property type="entry name" value="Tscrpt_reg_PadR_N"/>
</dbReference>
<dbReference type="Gene3D" id="1.10.10.10">
    <property type="entry name" value="Winged helix-like DNA-binding domain superfamily/Winged helix DNA-binding domain"/>
    <property type="match status" value="1"/>
</dbReference>
<dbReference type="InterPro" id="IPR036390">
    <property type="entry name" value="WH_DNA-bd_sf"/>
</dbReference>